<evidence type="ECO:0000256" key="4">
    <source>
        <dbReference type="SAM" id="SignalP"/>
    </source>
</evidence>
<dbReference type="GO" id="GO:0050821">
    <property type="term" value="P:protein stabilization"/>
    <property type="evidence" value="ECO:0007669"/>
    <property type="project" value="TreeGrafter"/>
</dbReference>
<dbReference type="EMBL" id="WACR01000010">
    <property type="protein sequence ID" value="KAB1062820.1"/>
    <property type="molecule type" value="Genomic_DNA"/>
</dbReference>
<organism evidence="5 6">
    <name type="scientific">Salibacter halophilus</name>
    <dbReference type="NCBI Taxonomy" id="1803916"/>
    <lineage>
        <taxon>Bacteria</taxon>
        <taxon>Pseudomonadati</taxon>
        <taxon>Bacteroidota</taxon>
        <taxon>Flavobacteriia</taxon>
        <taxon>Flavobacteriales</taxon>
        <taxon>Salibacteraceae</taxon>
        <taxon>Salibacter</taxon>
    </lineage>
</organism>
<gene>
    <name evidence="5" type="ORF">F3059_11580</name>
</gene>
<dbReference type="PANTHER" id="PTHR35089">
    <property type="entry name" value="CHAPERONE PROTEIN SKP"/>
    <property type="match status" value="1"/>
</dbReference>
<keyword evidence="2 4" id="KW-0732">Signal</keyword>
<evidence type="ECO:0000256" key="3">
    <source>
        <dbReference type="SAM" id="Coils"/>
    </source>
</evidence>
<dbReference type="GO" id="GO:0005829">
    <property type="term" value="C:cytosol"/>
    <property type="evidence" value="ECO:0007669"/>
    <property type="project" value="TreeGrafter"/>
</dbReference>
<dbReference type="GO" id="GO:0051082">
    <property type="term" value="F:unfolded protein binding"/>
    <property type="evidence" value="ECO:0007669"/>
    <property type="project" value="InterPro"/>
</dbReference>
<evidence type="ECO:0000256" key="1">
    <source>
        <dbReference type="ARBA" id="ARBA00009091"/>
    </source>
</evidence>
<keyword evidence="6" id="KW-1185">Reference proteome</keyword>
<dbReference type="Proteomes" id="UP000435357">
    <property type="component" value="Unassembled WGS sequence"/>
</dbReference>
<dbReference type="OrthoDB" id="9788552at2"/>
<feature type="signal peptide" evidence="4">
    <location>
        <begin position="1"/>
        <end position="19"/>
    </location>
</feature>
<protein>
    <submittedName>
        <fullName evidence="5">OmpH family outer membrane protein</fullName>
    </submittedName>
</protein>
<dbReference type="AlphaFoldDB" id="A0A6N6M1V4"/>
<dbReference type="SMART" id="SM00935">
    <property type="entry name" value="OmpH"/>
    <property type="match status" value="1"/>
</dbReference>
<dbReference type="InterPro" id="IPR005632">
    <property type="entry name" value="Chaperone_Skp"/>
</dbReference>
<evidence type="ECO:0000313" key="5">
    <source>
        <dbReference type="EMBL" id="KAB1062820.1"/>
    </source>
</evidence>
<evidence type="ECO:0000313" key="6">
    <source>
        <dbReference type="Proteomes" id="UP000435357"/>
    </source>
</evidence>
<keyword evidence="3" id="KW-0175">Coiled coil</keyword>
<accession>A0A6N6M1V4</accession>
<comment type="caution">
    <text evidence="5">The sequence shown here is derived from an EMBL/GenBank/DDBJ whole genome shotgun (WGS) entry which is preliminary data.</text>
</comment>
<name>A0A6N6M1V4_9FLAO</name>
<evidence type="ECO:0000256" key="2">
    <source>
        <dbReference type="ARBA" id="ARBA00022729"/>
    </source>
</evidence>
<feature type="coiled-coil region" evidence="3">
    <location>
        <begin position="81"/>
        <end position="108"/>
    </location>
</feature>
<dbReference type="SUPFAM" id="SSF111384">
    <property type="entry name" value="OmpH-like"/>
    <property type="match status" value="1"/>
</dbReference>
<sequence length="174" mass="20431">MKKLLVIFTFLAVAVSMQAQRFAYVDAQYILKQMPEYKEAQKELDALSSRWQETVEAKYAEIDKMKKAYQAEKILLTPDMRKKREAEIKEKEEEARKYQRDKFGVEGELFKKRQELIQPLQDEIFEAIKELARDRSYAVIFDKSAGNSNILFSDPRYDKSDVIIRKLGLSTSDE</sequence>
<dbReference type="Pfam" id="PF03938">
    <property type="entry name" value="OmpH"/>
    <property type="match status" value="1"/>
</dbReference>
<dbReference type="RefSeq" id="WP_151169426.1">
    <property type="nucleotide sequence ID" value="NZ_WACR01000010.1"/>
</dbReference>
<dbReference type="PANTHER" id="PTHR35089:SF1">
    <property type="entry name" value="CHAPERONE PROTEIN SKP"/>
    <property type="match status" value="1"/>
</dbReference>
<dbReference type="InterPro" id="IPR024930">
    <property type="entry name" value="Skp_dom_sf"/>
</dbReference>
<reference evidence="5 6" key="1">
    <citation type="submission" date="2019-09" db="EMBL/GenBank/DDBJ databases">
        <title>Genomes of Cryomorphaceae.</title>
        <authorList>
            <person name="Bowman J.P."/>
        </authorList>
    </citation>
    <scope>NUCLEOTIDE SEQUENCE [LARGE SCALE GENOMIC DNA]</scope>
    <source>
        <strain evidence="5 6">KCTC 52047</strain>
    </source>
</reference>
<feature type="chain" id="PRO_5027118558" evidence="4">
    <location>
        <begin position="20"/>
        <end position="174"/>
    </location>
</feature>
<proteinExistence type="inferred from homology"/>
<comment type="similarity">
    <text evidence="1">Belongs to the Skp family.</text>
</comment>
<dbReference type="Gene3D" id="3.30.910.20">
    <property type="entry name" value="Skp domain"/>
    <property type="match status" value="1"/>
</dbReference>